<dbReference type="SUPFAM" id="SSF47413">
    <property type="entry name" value="lambda repressor-like DNA-binding domains"/>
    <property type="match status" value="1"/>
</dbReference>
<dbReference type="EMBL" id="JGZO01000004">
    <property type="protein sequence ID" value="KFI95219.1"/>
    <property type="molecule type" value="Genomic_DNA"/>
</dbReference>
<dbReference type="Gene3D" id="1.10.260.40">
    <property type="entry name" value="lambda repressor-like DNA-binding domains"/>
    <property type="match status" value="1"/>
</dbReference>
<sequence length="72" mass="8017">MEHIEPTSAQLGAELKLILKDVDMTQEELAIYAGIPRNALNRKINGGVFIFDELTRIARVLKTPLSEIIARA</sequence>
<name>A0A087DI69_9BIFI</name>
<reference evidence="2 3" key="1">
    <citation type="submission" date="2014-03" db="EMBL/GenBank/DDBJ databases">
        <title>Genomics of Bifidobacteria.</title>
        <authorList>
            <person name="Ventura M."/>
            <person name="Milani C."/>
            <person name="Lugli G.A."/>
        </authorList>
    </citation>
    <scope>NUCLEOTIDE SEQUENCE [LARGE SCALE GENOMIC DNA]</scope>
    <source>
        <strain evidence="2 3">LMG 21589</strain>
    </source>
</reference>
<evidence type="ECO:0000313" key="3">
    <source>
        <dbReference type="Proteomes" id="UP000029033"/>
    </source>
</evidence>
<dbReference type="Pfam" id="PF13443">
    <property type="entry name" value="HTH_26"/>
    <property type="match status" value="1"/>
</dbReference>
<organism evidence="2 3">
    <name type="scientific">Bifidobacterium scardovii</name>
    <dbReference type="NCBI Taxonomy" id="158787"/>
    <lineage>
        <taxon>Bacteria</taxon>
        <taxon>Bacillati</taxon>
        <taxon>Actinomycetota</taxon>
        <taxon>Actinomycetes</taxon>
        <taxon>Bifidobacteriales</taxon>
        <taxon>Bifidobacteriaceae</taxon>
        <taxon>Bifidobacterium</taxon>
    </lineage>
</organism>
<dbReference type="InterPro" id="IPR001387">
    <property type="entry name" value="Cro/C1-type_HTH"/>
</dbReference>
<evidence type="ECO:0000259" key="1">
    <source>
        <dbReference type="PROSITE" id="PS50943"/>
    </source>
</evidence>
<dbReference type="AlphaFoldDB" id="A0A087DI69"/>
<dbReference type="Proteomes" id="UP000029033">
    <property type="component" value="Unassembled WGS sequence"/>
</dbReference>
<dbReference type="CDD" id="cd00093">
    <property type="entry name" value="HTH_XRE"/>
    <property type="match status" value="1"/>
</dbReference>
<dbReference type="InterPro" id="IPR010982">
    <property type="entry name" value="Lambda_DNA-bd_dom_sf"/>
</dbReference>
<gene>
    <name evidence="2" type="ORF">BSCA_3000</name>
</gene>
<comment type="caution">
    <text evidence="2">The sequence shown here is derived from an EMBL/GenBank/DDBJ whole genome shotgun (WGS) entry which is preliminary data.</text>
</comment>
<protein>
    <recommendedName>
        <fullName evidence="1">HTH cro/C1-type domain-containing protein</fullName>
    </recommendedName>
</protein>
<dbReference type="eggNOG" id="ENOG5031YQM">
    <property type="taxonomic scope" value="Bacteria"/>
</dbReference>
<evidence type="ECO:0000313" key="2">
    <source>
        <dbReference type="EMBL" id="KFI95219.1"/>
    </source>
</evidence>
<keyword evidence="3" id="KW-1185">Reference proteome</keyword>
<accession>A0A087DI69</accession>
<feature type="domain" description="HTH cro/C1-type" evidence="1">
    <location>
        <begin position="15"/>
        <end position="68"/>
    </location>
</feature>
<dbReference type="GO" id="GO:0003677">
    <property type="term" value="F:DNA binding"/>
    <property type="evidence" value="ECO:0007669"/>
    <property type="project" value="InterPro"/>
</dbReference>
<proteinExistence type="predicted"/>
<dbReference type="PROSITE" id="PS50943">
    <property type="entry name" value="HTH_CROC1"/>
    <property type="match status" value="1"/>
</dbReference>
<dbReference type="SMART" id="SM00530">
    <property type="entry name" value="HTH_XRE"/>
    <property type="match status" value="1"/>
</dbReference>